<feature type="domain" description="OBG-type G" evidence="3">
    <location>
        <begin position="5"/>
        <end position="274"/>
    </location>
</feature>
<dbReference type="AlphaFoldDB" id="A0A0L0NNW6"/>
<protein>
    <recommendedName>
        <fullName evidence="3">OBG-type G domain-containing protein</fullName>
    </recommendedName>
</protein>
<dbReference type="Pfam" id="PF08438">
    <property type="entry name" value="YGR210-like_G4"/>
    <property type="match status" value="1"/>
</dbReference>
<gene>
    <name evidence="4" type="ORF">QG37_07799</name>
</gene>
<sequence>MGKDTVIGIVGKPSSGKSTTLNALTDANAKVGAFPFTTIDPNKATGYLEVDCACKRFGKSDICKPNYGYCRDGKRGVPIMLLDVAGLVPNAHLGRGLGNKFLSDLTEADCLLHIVDASGTTDAEGKETRGYDPLKDIEWLQDEIFKWILGNLTEKWGSVVRRHTATKSTTLETLRQQLGGYYANKQLIGKALDTIPNLPPLQEWDTEMVERVVRAFMSVKFPTVLALNKMDHPDADKNVSKIMLKYPDLKCVLTSSLTEVLLRKLAKQNFIKYDLGTEFVDTAEDLPDAGLREMDEKLQNRIENIRDLVLYRFGSTGVVQLLQAAAEVLDLVPVFPVRNIQSFTGSSGSLVFRDCVLVKRGLSVISVARKIMGDVTIAAIEGVGGLRVGEEDTIDVGKNDILSFKLVPGGH</sequence>
<dbReference type="SUPFAM" id="SSF52540">
    <property type="entry name" value="P-loop containing nucleoside triphosphate hydrolases"/>
    <property type="match status" value="1"/>
</dbReference>
<dbReference type="GO" id="GO:0005525">
    <property type="term" value="F:GTP binding"/>
    <property type="evidence" value="ECO:0007669"/>
    <property type="project" value="UniProtKB-KW"/>
</dbReference>
<dbReference type="InterPro" id="IPR013646">
    <property type="entry name" value="YGR210-like_G4"/>
</dbReference>
<dbReference type="GO" id="GO:0016887">
    <property type="term" value="F:ATP hydrolysis activity"/>
    <property type="evidence" value="ECO:0007669"/>
    <property type="project" value="TreeGrafter"/>
</dbReference>
<dbReference type="VEuPathDB" id="FungiDB:QG37_07799"/>
<keyword evidence="2" id="KW-0342">GTP-binding</keyword>
<dbReference type="FunFam" id="1.10.8.470:FF:000001">
    <property type="entry name" value="GTP-binding protein homolog"/>
    <property type="match status" value="1"/>
</dbReference>
<accession>A0A0L0NNW6</accession>
<keyword evidence="1" id="KW-0547">Nucleotide-binding</keyword>
<dbReference type="PROSITE" id="PS51710">
    <property type="entry name" value="G_OBG"/>
    <property type="match status" value="1"/>
</dbReference>
<dbReference type="VEuPathDB" id="FungiDB:CJJ09_000213"/>
<dbReference type="Gene3D" id="3.40.50.300">
    <property type="entry name" value="P-loop containing nucleotide triphosphate hydrolases"/>
    <property type="match status" value="1"/>
</dbReference>
<dbReference type="CDD" id="cd04938">
    <property type="entry name" value="TGS_Obg"/>
    <property type="match status" value="1"/>
</dbReference>
<dbReference type="Pfam" id="PF01926">
    <property type="entry name" value="MMR_HSR1"/>
    <property type="match status" value="1"/>
</dbReference>
<dbReference type="Gene3D" id="1.10.8.470">
    <property type="match status" value="1"/>
</dbReference>
<dbReference type="CDD" id="cd01899">
    <property type="entry name" value="Ygr210"/>
    <property type="match status" value="1"/>
</dbReference>
<dbReference type="InterPro" id="IPR027417">
    <property type="entry name" value="P-loop_NTPase"/>
</dbReference>
<dbReference type="EMBL" id="LGST01000064">
    <property type="protein sequence ID" value="KND95847.1"/>
    <property type="molecule type" value="Genomic_DNA"/>
</dbReference>
<dbReference type="PANTHER" id="PTHR23305">
    <property type="entry name" value="OBG GTPASE FAMILY"/>
    <property type="match status" value="1"/>
</dbReference>
<dbReference type="VEuPathDB" id="FungiDB:CJI97_003975"/>
<dbReference type="InterPro" id="IPR031167">
    <property type="entry name" value="G_OBG"/>
</dbReference>
<dbReference type="VEuPathDB" id="FungiDB:CJI96_0002429"/>
<evidence type="ECO:0000256" key="1">
    <source>
        <dbReference type="ARBA" id="ARBA00022741"/>
    </source>
</evidence>
<dbReference type="InterPro" id="IPR006073">
    <property type="entry name" value="GTP-bd"/>
</dbReference>
<dbReference type="VEuPathDB" id="FungiDB:B9J08_004049"/>
<dbReference type="PANTHER" id="PTHR23305:SF1">
    <property type="entry name" value="OBG-TYPE G DOMAIN-CONTAINING PROTEIN"/>
    <property type="match status" value="1"/>
</dbReference>
<dbReference type="Proteomes" id="UP000037122">
    <property type="component" value="Unassembled WGS sequence"/>
</dbReference>
<name>A0A0L0NNW6_CANAR</name>
<proteinExistence type="predicted"/>
<evidence type="ECO:0000313" key="5">
    <source>
        <dbReference type="Proteomes" id="UP000037122"/>
    </source>
</evidence>
<dbReference type="PRINTS" id="PR00326">
    <property type="entry name" value="GTP1OBG"/>
</dbReference>
<dbReference type="FunFam" id="3.10.20.30:FF:000030">
    <property type="entry name" value="P-loop containing nucleoside triphosphate hydrolase protein"/>
    <property type="match status" value="1"/>
</dbReference>
<organism evidence="4 5">
    <name type="scientific">Candidozyma auris</name>
    <name type="common">Yeast</name>
    <name type="synonym">Candida auris</name>
    <dbReference type="NCBI Taxonomy" id="498019"/>
    <lineage>
        <taxon>Eukaryota</taxon>
        <taxon>Fungi</taxon>
        <taxon>Dikarya</taxon>
        <taxon>Ascomycota</taxon>
        <taxon>Saccharomycotina</taxon>
        <taxon>Pichiomycetes</taxon>
        <taxon>Metschnikowiaceae</taxon>
        <taxon>Candidozyma</taxon>
    </lineage>
</organism>
<evidence type="ECO:0000313" key="4">
    <source>
        <dbReference type="EMBL" id="KND95847.1"/>
    </source>
</evidence>
<evidence type="ECO:0000259" key="3">
    <source>
        <dbReference type="PROSITE" id="PS51710"/>
    </source>
</evidence>
<comment type="caution">
    <text evidence="4">The sequence shown here is derived from an EMBL/GenBank/DDBJ whole genome shotgun (WGS) entry which is preliminary data.</text>
</comment>
<evidence type="ECO:0000256" key="2">
    <source>
        <dbReference type="ARBA" id="ARBA00023134"/>
    </source>
</evidence>
<dbReference type="GO" id="GO:0005737">
    <property type="term" value="C:cytoplasm"/>
    <property type="evidence" value="ECO:0007669"/>
    <property type="project" value="TreeGrafter"/>
</dbReference>
<dbReference type="InterPro" id="IPR012675">
    <property type="entry name" value="Beta-grasp_dom_sf"/>
</dbReference>
<reference evidence="5" key="1">
    <citation type="journal article" date="2015" name="BMC Genomics">
        <title>Draft genome of a commonly misdiagnosed multidrug resistant pathogen Candida auris.</title>
        <authorList>
            <person name="Chatterjee S."/>
            <person name="Alampalli S.V."/>
            <person name="Nageshan R.K."/>
            <person name="Chettiar S.T."/>
            <person name="Joshi S."/>
            <person name="Tatu U.S."/>
        </authorList>
    </citation>
    <scope>NUCLEOTIDE SEQUENCE [LARGE SCALE GENOMIC DNA]</scope>
    <source>
        <strain evidence="5">6684</strain>
    </source>
</reference>
<dbReference type="Gene3D" id="3.10.20.30">
    <property type="match status" value="1"/>
</dbReference>
<dbReference type="VEuPathDB" id="FungiDB:CJJ07_001846"/>